<evidence type="ECO:0000256" key="7">
    <source>
        <dbReference type="ARBA" id="ARBA00048336"/>
    </source>
</evidence>
<dbReference type="EMBL" id="MLAK01001043">
    <property type="protein sequence ID" value="OHS98643.1"/>
    <property type="molecule type" value="Genomic_DNA"/>
</dbReference>
<comment type="similarity">
    <text evidence="8">Belongs to the PPP phosphatase family.</text>
</comment>
<keyword evidence="3 8" id="KW-0378">Hydrolase</keyword>
<evidence type="ECO:0000313" key="11">
    <source>
        <dbReference type="Proteomes" id="UP000179807"/>
    </source>
</evidence>
<dbReference type="InterPro" id="IPR050341">
    <property type="entry name" value="PP1_catalytic_subunit"/>
</dbReference>
<evidence type="ECO:0000256" key="4">
    <source>
        <dbReference type="ARBA" id="ARBA00022912"/>
    </source>
</evidence>
<accession>A0A1J4JM54</accession>
<dbReference type="EC" id="3.1.3.16" evidence="8"/>
<evidence type="ECO:0000256" key="8">
    <source>
        <dbReference type="RuleBase" id="RU004273"/>
    </source>
</evidence>
<evidence type="ECO:0000256" key="3">
    <source>
        <dbReference type="ARBA" id="ARBA00022801"/>
    </source>
</evidence>
<dbReference type="SMART" id="SM00156">
    <property type="entry name" value="PP2Ac"/>
    <property type="match status" value="1"/>
</dbReference>
<keyword evidence="11" id="KW-1185">Reference proteome</keyword>
<name>A0A1J4JM54_9EUKA</name>
<dbReference type="PANTHER" id="PTHR11668:SF300">
    <property type="entry name" value="SERINE_THREONINE-PROTEIN PHOSPHATASE"/>
    <property type="match status" value="1"/>
</dbReference>
<dbReference type="GO" id="GO:0005737">
    <property type="term" value="C:cytoplasm"/>
    <property type="evidence" value="ECO:0007669"/>
    <property type="project" value="TreeGrafter"/>
</dbReference>
<keyword evidence="4" id="KW-0904">Protein phosphatase</keyword>
<proteinExistence type="inferred from homology"/>
<dbReference type="CDD" id="cd00144">
    <property type="entry name" value="MPP_PPP_family"/>
    <property type="match status" value="1"/>
</dbReference>
<comment type="cofactor">
    <cofactor evidence="1">
        <name>Mn(2+)</name>
        <dbReference type="ChEBI" id="CHEBI:29035"/>
    </cofactor>
</comment>
<evidence type="ECO:0000259" key="9">
    <source>
        <dbReference type="PROSITE" id="PS00125"/>
    </source>
</evidence>
<dbReference type="RefSeq" id="XP_068351780.1">
    <property type="nucleotide sequence ID" value="XM_068509954.1"/>
</dbReference>
<dbReference type="GeneID" id="94844658"/>
<evidence type="ECO:0000256" key="1">
    <source>
        <dbReference type="ARBA" id="ARBA00001936"/>
    </source>
</evidence>
<dbReference type="GO" id="GO:0004722">
    <property type="term" value="F:protein serine/threonine phosphatase activity"/>
    <property type="evidence" value="ECO:0007669"/>
    <property type="project" value="UniProtKB-EC"/>
</dbReference>
<dbReference type="PANTHER" id="PTHR11668">
    <property type="entry name" value="SERINE/THREONINE PROTEIN PHOSPHATASE"/>
    <property type="match status" value="1"/>
</dbReference>
<dbReference type="PROSITE" id="PS00125">
    <property type="entry name" value="SER_THR_PHOSPHATASE"/>
    <property type="match status" value="1"/>
</dbReference>
<comment type="catalytic activity">
    <reaction evidence="7 8">
        <text>O-phospho-L-threonyl-[protein] + H2O = L-threonyl-[protein] + phosphate</text>
        <dbReference type="Rhea" id="RHEA:47004"/>
        <dbReference type="Rhea" id="RHEA-COMP:11060"/>
        <dbReference type="Rhea" id="RHEA-COMP:11605"/>
        <dbReference type="ChEBI" id="CHEBI:15377"/>
        <dbReference type="ChEBI" id="CHEBI:30013"/>
        <dbReference type="ChEBI" id="CHEBI:43474"/>
        <dbReference type="ChEBI" id="CHEBI:61977"/>
        <dbReference type="EC" id="3.1.3.16"/>
    </reaction>
</comment>
<comment type="catalytic activity">
    <reaction evidence="6">
        <text>O-phospho-L-seryl-[protein] + H2O = L-seryl-[protein] + phosphate</text>
        <dbReference type="Rhea" id="RHEA:20629"/>
        <dbReference type="Rhea" id="RHEA-COMP:9863"/>
        <dbReference type="Rhea" id="RHEA-COMP:11604"/>
        <dbReference type="ChEBI" id="CHEBI:15377"/>
        <dbReference type="ChEBI" id="CHEBI:29999"/>
        <dbReference type="ChEBI" id="CHEBI:43474"/>
        <dbReference type="ChEBI" id="CHEBI:83421"/>
        <dbReference type="EC" id="3.1.3.16"/>
    </reaction>
</comment>
<sequence>MEYQRHNSTNRFIPNQPNNTDIADFILKSFNEILEDPSFTPNELGKTYLIPNFEDATISKLLEQAYKRFCQLPPLVSINDDVIIVGDLHGSLLDLLRIFRENGLPPSVSYVFLGDYVDRGNWSIEVVIILIAMKVKFPKNIVLIRGNHEFESICSKYGFKDQLESVYPKSSIFGKFIDLFGELPIACIVNKSIFCVHGGLSPLISNVKQISLAPKPMQDNNVGHFKDLFWGDPSSKSPFFSESERNFSKDMHNFGQEATRDFLEKNNFTLLVRGHSYIEKGIEYHFNKMCITLFSASSYSTNNVGNSAILKVSSDLKIKKVIYPSIQRLERDPMFFFNMKHPSNKNNSNLPALGGIKSTLSVRAPSQLIISNQFRIPLSRSLMKSSVGRFNLIGKIANPKTFAKDSENLDEIE</sequence>
<evidence type="ECO:0000256" key="5">
    <source>
        <dbReference type="ARBA" id="ARBA00023211"/>
    </source>
</evidence>
<evidence type="ECO:0000256" key="2">
    <source>
        <dbReference type="ARBA" id="ARBA00022723"/>
    </source>
</evidence>
<dbReference type="VEuPathDB" id="TrichDB:TRFO_34924"/>
<dbReference type="Pfam" id="PF00149">
    <property type="entry name" value="Metallophos"/>
    <property type="match status" value="1"/>
</dbReference>
<dbReference type="SUPFAM" id="SSF56300">
    <property type="entry name" value="Metallo-dependent phosphatases"/>
    <property type="match status" value="1"/>
</dbReference>
<dbReference type="GO" id="GO:0046872">
    <property type="term" value="F:metal ion binding"/>
    <property type="evidence" value="ECO:0007669"/>
    <property type="project" value="UniProtKB-KW"/>
</dbReference>
<dbReference type="Gene3D" id="3.60.21.10">
    <property type="match status" value="1"/>
</dbReference>
<dbReference type="PRINTS" id="PR00114">
    <property type="entry name" value="STPHPHTASE"/>
</dbReference>
<dbReference type="InterPro" id="IPR006186">
    <property type="entry name" value="Ser/Thr-sp_prot-phosphatase"/>
</dbReference>
<gene>
    <name evidence="10" type="ORF">TRFO_34924</name>
</gene>
<dbReference type="InterPro" id="IPR004843">
    <property type="entry name" value="Calcineurin-like_PHP"/>
</dbReference>
<evidence type="ECO:0000256" key="6">
    <source>
        <dbReference type="ARBA" id="ARBA00047761"/>
    </source>
</evidence>
<keyword evidence="2" id="KW-0479">Metal-binding</keyword>
<protein>
    <recommendedName>
        <fullName evidence="8">Serine/threonine-protein phosphatase</fullName>
        <ecNumber evidence="8">3.1.3.16</ecNumber>
    </recommendedName>
</protein>
<reference evidence="10" key="1">
    <citation type="submission" date="2016-10" db="EMBL/GenBank/DDBJ databases">
        <authorList>
            <person name="Benchimol M."/>
            <person name="Almeida L.G."/>
            <person name="Vasconcelos A.T."/>
            <person name="Perreira-Neves A."/>
            <person name="Rosa I.A."/>
            <person name="Tasca T."/>
            <person name="Bogo M.R."/>
            <person name="de Souza W."/>
        </authorList>
    </citation>
    <scope>NUCLEOTIDE SEQUENCE [LARGE SCALE GENOMIC DNA]</scope>
    <source>
        <strain evidence="10">K</strain>
    </source>
</reference>
<evidence type="ECO:0000313" key="10">
    <source>
        <dbReference type="EMBL" id="OHS98643.1"/>
    </source>
</evidence>
<dbReference type="GO" id="GO:0005634">
    <property type="term" value="C:nucleus"/>
    <property type="evidence" value="ECO:0007669"/>
    <property type="project" value="TreeGrafter"/>
</dbReference>
<comment type="caution">
    <text evidence="10">The sequence shown here is derived from an EMBL/GenBank/DDBJ whole genome shotgun (WGS) entry which is preliminary data.</text>
</comment>
<dbReference type="Proteomes" id="UP000179807">
    <property type="component" value="Unassembled WGS sequence"/>
</dbReference>
<feature type="domain" description="Serine/threonine specific protein phosphatases" evidence="9">
    <location>
        <begin position="144"/>
        <end position="149"/>
    </location>
</feature>
<organism evidence="10 11">
    <name type="scientific">Tritrichomonas foetus</name>
    <dbReference type="NCBI Taxonomy" id="1144522"/>
    <lineage>
        <taxon>Eukaryota</taxon>
        <taxon>Metamonada</taxon>
        <taxon>Parabasalia</taxon>
        <taxon>Tritrichomonadida</taxon>
        <taxon>Tritrichomonadidae</taxon>
        <taxon>Tritrichomonas</taxon>
    </lineage>
</organism>
<keyword evidence="5" id="KW-0464">Manganese</keyword>
<dbReference type="AlphaFoldDB" id="A0A1J4JM54"/>
<dbReference type="InterPro" id="IPR029052">
    <property type="entry name" value="Metallo-depent_PP-like"/>
</dbReference>